<dbReference type="InterPro" id="IPR001944">
    <property type="entry name" value="Glycoside_Hdrlase_35"/>
</dbReference>
<sequence>MSVLLLPKPIHATASTVTTSPQIRLINPRFTRGSWSFMTGSDSIFIHFFPSLLDLEVYFLSLWEYHGGTNLGRIAGGQFIATSYDYDAPLHEYGM</sequence>
<dbReference type="EC" id="3.2.1.23" evidence="3"/>
<dbReference type="Proteomes" id="UP000295252">
    <property type="component" value="Unassembled WGS sequence"/>
</dbReference>
<reference evidence="6" key="1">
    <citation type="journal article" date="2014" name="Science">
        <title>The coffee genome provides insight into the convergent evolution of caffeine biosynthesis.</title>
        <authorList>
            <person name="Denoeud F."/>
            <person name="Carretero-Paulet L."/>
            <person name="Dereeper A."/>
            <person name="Droc G."/>
            <person name="Guyot R."/>
            <person name="Pietrella M."/>
            <person name="Zheng C."/>
            <person name="Alberti A."/>
            <person name="Anthony F."/>
            <person name="Aprea G."/>
            <person name="Aury J.M."/>
            <person name="Bento P."/>
            <person name="Bernard M."/>
            <person name="Bocs S."/>
            <person name="Campa C."/>
            <person name="Cenci A."/>
            <person name="Combes M.C."/>
            <person name="Crouzillat D."/>
            <person name="Da Silva C."/>
            <person name="Daddiego L."/>
            <person name="De Bellis F."/>
            <person name="Dussert S."/>
            <person name="Garsmeur O."/>
            <person name="Gayraud T."/>
            <person name="Guignon V."/>
            <person name="Jahn K."/>
            <person name="Jamilloux V."/>
            <person name="Joet T."/>
            <person name="Labadie K."/>
            <person name="Lan T."/>
            <person name="Leclercq J."/>
            <person name="Lepelley M."/>
            <person name="Leroy T."/>
            <person name="Li L.T."/>
            <person name="Librado P."/>
            <person name="Lopez L."/>
            <person name="Munoz A."/>
            <person name="Noel B."/>
            <person name="Pallavicini A."/>
            <person name="Perrotta G."/>
            <person name="Poncet V."/>
            <person name="Pot D."/>
            <person name="Priyono X."/>
            <person name="Rigoreau M."/>
            <person name="Rouard M."/>
            <person name="Rozas J."/>
            <person name="Tranchant-Dubreuil C."/>
            <person name="VanBuren R."/>
            <person name="Zhang Q."/>
            <person name="Andrade A.C."/>
            <person name="Argout X."/>
            <person name="Bertrand B."/>
            <person name="de Kochko A."/>
            <person name="Graziosi G."/>
            <person name="Henry R.J."/>
            <person name="Jayarama X."/>
            <person name="Ming R."/>
            <person name="Nagai C."/>
            <person name="Rounsley S."/>
            <person name="Sankoff D."/>
            <person name="Giuliano G."/>
            <person name="Albert V.A."/>
            <person name="Wincker P."/>
            <person name="Lashermes P."/>
        </authorList>
    </citation>
    <scope>NUCLEOTIDE SEQUENCE [LARGE SCALE GENOMIC DNA]</scope>
    <source>
        <strain evidence="6">cv. DH200-94</strain>
    </source>
</reference>
<evidence type="ECO:0000259" key="4">
    <source>
        <dbReference type="Pfam" id="PF01301"/>
    </source>
</evidence>
<name>A0A068VFG6_COFCA</name>
<dbReference type="PRINTS" id="PR00742">
    <property type="entry name" value="GLHYDRLASE35"/>
</dbReference>
<dbReference type="Pfam" id="PF01301">
    <property type="entry name" value="Glyco_hydro_35"/>
    <property type="match status" value="1"/>
</dbReference>
<comment type="catalytic activity">
    <reaction evidence="1">
        <text>Hydrolysis of terminal non-reducing beta-D-galactose residues in beta-D-galactosides.</text>
        <dbReference type="EC" id="3.2.1.23"/>
    </reaction>
</comment>
<dbReference type="EMBL" id="HG739590">
    <property type="protein sequence ID" value="CDP19466.1"/>
    <property type="molecule type" value="Genomic_DNA"/>
</dbReference>
<dbReference type="GO" id="GO:0005975">
    <property type="term" value="P:carbohydrate metabolic process"/>
    <property type="evidence" value="ECO:0007669"/>
    <property type="project" value="InterPro"/>
</dbReference>
<evidence type="ECO:0000256" key="1">
    <source>
        <dbReference type="ARBA" id="ARBA00001412"/>
    </source>
</evidence>
<dbReference type="STRING" id="49390.A0A068VFG6"/>
<dbReference type="AlphaFoldDB" id="A0A068VFG6"/>
<keyword evidence="6" id="KW-1185">Reference proteome</keyword>
<feature type="domain" description="Glycoside hydrolase 35 catalytic" evidence="4">
    <location>
        <begin position="56"/>
        <end position="94"/>
    </location>
</feature>
<dbReference type="PhylomeDB" id="A0A068VFG6"/>
<gene>
    <name evidence="5" type="ORF">GSCOC_T00013004001</name>
</gene>
<dbReference type="InterPro" id="IPR031330">
    <property type="entry name" value="Gly_Hdrlase_35_cat"/>
</dbReference>
<accession>A0A068VFG6</accession>
<evidence type="ECO:0000256" key="2">
    <source>
        <dbReference type="ARBA" id="ARBA00009809"/>
    </source>
</evidence>
<organism evidence="5 6">
    <name type="scientific">Coffea canephora</name>
    <name type="common">Robusta coffee</name>
    <dbReference type="NCBI Taxonomy" id="49390"/>
    <lineage>
        <taxon>Eukaryota</taxon>
        <taxon>Viridiplantae</taxon>
        <taxon>Streptophyta</taxon>
        <taxon>Embryophyta</taxon>
        <taxon>Tracheophyta</taxon>
        <taxon>Spermatophyta</taxon>
        <taxon>Magnoliopsida</taxon>
        <taxon>eudicotyledons</taxon>
        <taxon>Gunneridae</taxon>
        <taxon>Pentapetalae</taxon>
        <taxon>asterids</taxon>
        <taxon>lamiids</taxon>
        <taxon>Gentianales</taxon>
        <taxon>Rubiaceae</taxon>
        <taxon>Ixoroideae</taxon>
        <taxon>Gardenieae complex</taxon>
        <taxon>Bertiereae - Coffeeae clade</taxon>
        <taxon>Coffeeae</taxon>
        <taxon>Coffea</taxon>
    </lineage>
</organism>
<dbReference type="GO" id="GO:0004565">
    <property type="term" value="F:beta-galactosidase activity"/>
    <property type="evidence" value="ECO:0007669"/>
    <property type="project" value="UniProtKB-EC"/>
</dbReference>
<dbReference type="InParanoid" id="A0A068VFG6"/>
<dbReference type="OrthoDB" id="1610589at2759"/>
<proteinExistence type="inferred from homology"/>
<dbReference type="InterPro" id="IPR017853">
    <property type="entry name" value="GH"/>
</dbReference>
<evidence type="ECO:0000256" key="3">
    <source>
        <dbReference type="ARBA" id="ARBA00012756"/>
    </source>
</evidence>
<comment type="similarity">
    <text evidence="2">Belongs to the glycosyl hydrolase 35 family.</text>
</comment>
<evidence type="ECO:0000313" key="6">
    <source>
        <dbReference type="Proteomes" id="UP000295252"/>
    </source>
</evidence>
<dbReference type="Gramene" id="CDP19466">
    <property type="protein sequence ID" value="CDP19466"/>
    <property type="gene ID" value="GSCOC_T00013004001"/>
</dbReference>
<dbReference type="Gene3D" id="3.20.20.80">
    <property type="entry name" value="Glycosidases"/>
    <property type="match status" value="1"/>
</dbReference>
<evidence type="ECO:0000313" key="5">
    <source>
        <dbReference type="EMBL" id="CDP19466.1"/>
    </source>
</evidence>
<dbReference type="SUPFAM" id="SSF51445">
    <property type="entry name" value="(Trans)glycosidases"/>
    <property type="match status" value="1"/>
</dbReference>
<protein>
    <recommendedName>
        <fullName evidence="3">beta-galactosidase</fullName>
        <ecNumber evidence="3">3.2.1.23</ecNumber>
    </recommendedName>
</protein>